<sequence length="298" mass="33357">MESSLSTSGNEFPPIARRFILNKKSCSTAGTSTVSISQDFDDTKPPTEERVFSASRSNAEAVDDKQIVGSTAALVSRVLCPQPAVSYYCNLCLRLRSVTAERLRAPVEKQPFPPVNGSCKIRNGRPPCLGLKTKVVLSRVRVFFEELKNQLGHTCRGTLLNSPTQMAALACGVSRHLVRRAAQESSDLYKCPRRLFESPPPPKKRPEKDENTTQMMSLKKYGEEWGEVVRHFALNELKSDMNLTVDDLRNRLCTAYAGFPISSSTLYDFLKMLGFSYRLEEGISYIIFTANEIKNEDL</sequence>
<accession>A0ABR1E5S8</accession>
<evidence type="ECO:0000256" key="1">
    <source>
        <dbReference type="SAM" id="MobiDB-lite"/>
    </source>
</evidence>
<evidence type="ECO:0000313" key="3">
    <source>
        <dbReference type="Proteomes" id="UP001303046"/>
    </source>
</evidence>
<dbReference type="EMBL" id="JAVFWL010000005">
    <property type="protein sequence ID" value="KAK6757635.1"/>
    <property type="molecule type" value="Genomic_DNA"/>
</dbReference>
<keyword evidence="3" id="KW-1185">Reference proteome</keyword>
<organism evidence="2 3">
    <name type="scientific">Necator americanus</name>
    <name type="common">Human hookworm</name>
    <dbReference type="NCBI Taxonomy" id="51031"/>
    <lineage>
        <taxon>Eukaryota</taxon>
        <taxon>Metazoa</taxon>
        <taxon>Ecdysozoa</taxon>
        <taxon>Nematoda</taxon>
        <taxon>Chromadorea</taxon>
        <taxon>Rhabditida</taxon>
        <taxon>Rhabditina</taxon>
        <taxon>Rhabditomorpha</taxon>
        <taxon>Strongyloidea</taxon>
        <taxon>Ancylostomatidae</taxon>
        <taxon>Bunostominae</taxon>
        <taxon>Necator</taxon>
    </lineage>
</organism>
<comment type="caution">
    <text evidence="2">The sequence shown here is derived from an EMBL/GenBank/DDBJ whole genome shotgun (WGS) entry which is preliminary data.</text>
</comment>
<evidence type="ECO:0000313" key="2">
    <source>
        <dbReference type="EMBL" id="KAK6757635.1"/>
    </source>
</evidence>
<reference evidence="2 3" key="1">
    <citation type="submission" date="2023-08" db="EMBL/GenBank/DDBJ databases">
        <title>A Necator americanus chromosomal reference genome.</title>
        <authorList>
            <person name="Ilik V."/>
            <person name="Petrzelkova K.J."/>
            <person name="Pardy F."/>
            <person name="Fuh T."/>
            <person name="Niatou-Singa F.S."/>
            <person name="Gouil Q."/>
            <person name="Baker L."/>
            <person name="Ritchie M.E."/>
            <person name="Jex A.R."/>
            <person name="Gazzola D."/>
            <person name="Li H."/>
            <person name="Toshio Fujiwara R."/>
            <person name="Zhan B."/>
            <person name="Aroian R.V."/>
            <person name="Pafco B."/>
            <person name="Schwarz E.M."/>
        </authorList>
    </citation>
    <scope>NUCLEOTIDE SEQUENCE [LARGE SCALE GENOMIC DNA]</scope>
    <source>
        <strain evidence="2 3">Aroian</strain>
        <tissue evidence="2">Whole animal</tissue>
    </source>
</reference>
<proteinExistence type="predicted"/>
<gene>
    <name evidence="2" type="primary">Necator_chrV.g20239</name>
    <name evidence="2" type="ORF">RB195_015447</name>
</gene>
<dbReference type="Proteomes" id="UP001303046">
    <property type="component" value="Unassembled WGS sequence"/>
</dbReference>
<protein>
    <submittedName>
        <fullName evidence="2">Uncharacterized protein</fullName>
    </submittedName>
</protein>
<name>A0ABR1E5S8_NECAM</name>
<feature type="region of interest" description="Disordered" evidence="1">
    <location>
        <begin position="193"/>
        <end position="214"/>
    </location>
</feature>